<organism evidence="2 3">
    <name type="scientific">Mycena albidolilacea</name>
    <dbReference type="NCBI Taxonomy" id="1033008"/>
    <lineage>
        <taxon>Eukaryota</taxon>
        <taxon>Fungi</taxon>
        <taxon>Dikarya</taxon>
        <taxon>Basidiomycota</taxon>
        <taxon>Agaricomycotina</taxon>
        <taxon>Agaricomycetes</taxon>
        <taxon>Agaricomycetidae</taxon>
        <taxon>Agaricales</taxon>
        <taxon>Marasmiineae</taxon>
        <taxon>Mycenaceae</taxon>
        <taxon>Mycena</taxon>
    </lineage>
</organism>
<keyword evidence="3" id="KW-1185">Reference proteome</keyword>
<gene>
    <name evidence="2" type="ORF">DFH08DRAFT_801961</name>
</gene>
<accession>A0AAD7AGL6</accession>
<evidence type="ECO:0000313" key="3">
    <source>
        <dbReference type="Proteomes" id="UP001218218"/>
    </source>
</evidence>
<evidence type="ECO:0000313" key="2">
    <source>
        <dbReference type="EMBL" id="KAJ7358114.1"/>
    </source>
</evidence>
<reference evidence="2" key="1">
    <citation type="submission" date="2023-03" db="EMBL/GenBank/DDBJ databases">
        <title>Massive genome expansion in bonnet fungi (Mycena s.s.) driven by repeated elements and novel gene families across ecological guilds.</title>
        <authorList>
            <consortium name="Lawrence Berkeley National Laboratory"/>
            <person name="Harder C.B."/>
            <person name="Miyauchi S."/>
            <person name="Viragh M."/>
            <person name="Kuo A."/>
            <person name="Thoen E."/>
            <person name="Andreopoulos B."/>
            <person name="Lu D."/>
            <person name="Skrede I."/>
            <person name="Drula E."/>
            <person name="Henrissat B."/>
            <person name="Morin E."/>
            <person name="Kohler A."/>
            <person name="Barry K."/>
            <person name="LaButti K."/>
            <person name="Morin E."/>
            <person name="Salamov A."/>
            <person name="Lipzen A."/>
            <person name="Mereny Z."/>
            <person name="Hegedus B."/>
            <person name="Baldrian P."/>
            <person name="Stursova M."/>
            <person name="Weitz H."/>
            <person name="Taylor A."/>
            <person name="Grigoriev I.V."/>
            <person name="Nagy L.G."/>
            <person name="Martin F."/>
            <person name="Kauserud H."/>
        </authorList>
    </citation>
    <scope>NUCLEOTIDE SEQUENCE</scope>
    <source>
        <strain evidence="2">CBHHK002</strain>
    </source>
</reference>
<feature type="region of interest" description="Disordered" evidence="1">
    <location>
        <begin position="93"/>
        <end position="112"/>
    </location>
</feature>
<dbReference type="AlphaFoldDB" id="A0AAD7AGL6"/>
<sequence length="146" mass="16133">MEEKAEWTRQQCEGDQPVLVFGLQDELLNPLHQFSFMGMGWVIIMSSNLNSSANVLDTAYAFTDLVGERPESGYTFPDDTTFNARGRIGDTAYHQAGHGDSRSKTHSKGAAFGRQMEPERGVVNTMAANEGNNREEKGMLSLSLRA</sequence>
<dbReference type="Proteomes" id="UP001218218">
    <property type="component" value="Unassembled WGS sequence"/>
</dbReference>
<name>A0AAD7AGL6_9AGAR</name>
<proteinExistence type="predicted"/>
<protein>
    <submittedName>
        <fullName evidence="2">Uncharacterized protein</fullName>
    </submittedName>
</protein>
<dbReference type="EMBL" id="JARIHO010000007">
    <property type="protein sequence ID" value="KAJ7358114.1"/>
    <property type="molecule type" value="Genomic_DNA"/>
</dbReference>
<evidence type="ECO:0000256" key="1">
    <source>
        <dbReference type="SAM" id="MobiDB-lite"/>
    </source>
</evidence>
<comment type="caution">
    <text evidence="2">The sequence shown here is derived from an EMBL/GenBank/DDBJ whole genome shotgun (WGS) entry which is preliminary data.</text>
</comment>